<dbReference type="Pfam" id="PF13673">
    <property type="entry name" value="Acetyltransf_10"/>
    <property type="match status" value="1"/>
</dbReference>
<evidence type="ECO:0000313" key="7">
    <source>
        <dbReference type="Proteomes" id="UP001287286"/>
    </source>
</evidence>
<reference evidence="3 5" key="3">
    <citation type="submission" date="2016-02" db="EMBL/GenBank/DDBJ databases">
        <title>Biosynthesis of antibiotic leucinostatins and their inhibition on Phytophthora in bio-control Purpureocillium lilacinum.</title>
        <authorList>
            <person name="Wang G."/>
            <person name="Liu Z."/>
            <person name="Lin R."/>
            <person name="Li E."/>
            <person name="Mao Z."/>
            <person name="Ling J."/>
            <person name="Yin W."/>
            <person name="Xie B."/>
        </authorList>
    </citation>
    <scope>NUCLEOTIDE SEQUENCE [LARGE SCALE GENOMIC DNA]</scope>
    <source>
        <strain evidence="3">PLFJ-1</strain>
    </source>
</reference>
<dbReference type="Proteomes" id="UP000245956">
    <property type="component" value="Unassembled WGS sequence"/>
</dbReference>
<dbReference type="OrthoDB" id="4923270at2759"/>
<dbReference type="Gene3D" id="3.40.630.30">
    <property type="match status" value="1"/>
</dbReference>
<sequence length="248" mass="28174">MAAIKIRSATTADLDAISRIHYDALGAYHDFYAAFFKKHPREIVPESTRRAFAEPSFTFLVAEENTPNSPEILLGFIRYGVVRSRIEDAAEEKIDAAPLQPSLFARKEHIEPIWEKFSEREKEMDACYEEAVAGQRHFYIYHVMVDPRHQRQGVGRMLLRQVTARSDAERVPTLIVASAEARRLYLSCGFDVLGQWTIDNGYWADEIERHEQGLGIWDSRGLGAKFRGVKEVEAYMIRSPPAAGPSDA</sequence>
<dbReference type="PANTHER" id="PTHR42791:SF2">
    <property type="entry name" value="N-ACETYLTRANSFERASE DOMAIN-CONTAINING PROTEIN"/>
    <property type="match status" value="1"/>
</dbReference>
<reference evidence="2" key="4">
    <citation type="submission" date="2023-11" db="EMBL/GenBank/DDBJ databases">
        <authorList>
            <person name="Beijen E."/>
            <person name="Ohm R.A."/>
        </authorList>
    </citation>
    <scope>NUCLEOTIDE SEQUENCE</scope>
    <source>
        <strain evidence="2">CBS 150709</strain>
    </source>
</reference>
<protein>
    <submittedName>
        <fullName evidence="3">GNAT family acetyltransferase</fullName>
    </submittedName>
</protein>
<dbReference type="Proteomes" id="UP000078340">
    <property type="component" value="Unassembled WGS sequence"/>
</dbReference>
<organism evidence="3 5">
    <name type="scientific">Purpureocillium lilacinum</name>
    <name type="common">Paecilomyces lilacinus</name>
    <dbReference type="NCBI Taxonomy" id="33203"/>
    <lineage>
        <taxon>Eukaryota</taxon>
        <taxon>Fungi</taxon>
        <taxon>Dikarya</taxon>
        <taxon>Ascomycota</taxon>
        <taxon>Pezizomycotina</taxon>
        <taxon>Sordariomycetes</taxon>
        <taxon>Hypocreomycetidae</taxon>
        <taxon>Hypocreales</taxon>
        <taxon>Ophiocordycipitaceae</taxon>
        <taxon>Purpureocillium</taxon>
    </lineage>
</organism>
<dbReference type="STRING" id="33203.A0A179GTW5"/>
<accession>A0A179GTW5</accession>
<proteinExistence type="predicted"/>
<dbReference type="EMBL" id="LSBI01000009">
    <property type="protein sequence ID" value="OAQ80733.1"/>
    <property type="molecule type" value="Genomic_DNA"/>
</dbReference>
<evidence type="ECO:0000259" key="1">
    <source>
        <dbReference type="PROSITE" id="PS51186"/>
    </source>
</evidence>
<dbReference type="PANTHER" id="PTHR42791">
    <property type="entry name" value="GNAT FAMILY ACETYLTRANSFERASE"/>
    <property type="match status" value="1"/>
</dbReference>
<dbReference type="CDD" id="cd04301">
    <property type="entry name" value="NAT_SF"/>
    <property type="match status" value="1"/>
</dbReference>
<dbReference type="PROSITE" id="PS51186">
    <property type="entry name" value="GNAT"/>
    <property type="match status" value="1"/>
</dbReference>
<dbReference type="InterPro" id="IPR052523">
    <property type="entry name" value="Trichothecene_AcTrans"/>
</dbReference>
<evidence type="ECO:0000313" key="5">
    <source>
        <dbReference type="Proteomes" id="UP000078340"/>
    </source>
</evidence>
<name>A0A179GTW5_PURLI</name>
<dbReference type="EMBL" id="LCWV01000002">
    <property type="protein sequence ID" value="PWI75508.1"/>
    <property type="molecule type" value="Genomic_DNA"/>
</dbReference>
<reference evidence="4" key="1">
    <citation type="submission" date="2015-05" db="EMBL/GenBank/DDBJ databases">
        <authorList>
            <person name="Wang D.B."/>
            <person name="Wang M."/>
        </authorList>
    </citation>
    <scope>NUCLEOTIDE SEQUENCE</scope>
    <source>
        <strain evidence="4">36-1</strain>
    </source>
</reference>
<evidence type="ECO:0000313" key="2">
    <source>
        <dbReference type="EMBL" id="KAK4091752.1"/>
    </source>
</evidence>
<evidence type="ECO:0000313" key="6">
    <source>
        <dbReference type="Proteomes" id="UP000245956"/>
    </source>
</evidence>
<reference evidence="2 7" key="5">
    <citation type="journal article" date="2024" name="Microbiol. Resour. Announc.">
        <title>Genome annotations for the ascomycete fungi Trichoderma harzianum, Trichoderma aggressivum, and Purpureocillium lilacinum.</title>
        <authorList>
            <person name="Beijen E.P.W."/>
            <person name="Ohm R.A."/>
        </authorList>
    </citation>
    <scope>NUCLEOTIDE SEQUENCE [LARGE SCALE GENOMIC DNA]</scope>
    <source>
        <strain evidence="2 7">CBS 150709</strain>
    </source>
</reference>
<dbReference type="InterPro" id="IPR000182">
    <property type="entry name" value="GNAT_dom"/>
</dbReference>
<dbReference type="AlphaFoldDB" id="A0A179GTW5"/>
<evidence type="ECO:0000313" key="3">
    <source>
        <dbReference type="EMBL" id="OAQ80733.1"/>
    </source>
</evidence>
<keyword evidence="7" id="KW-1185">Reference proteome</keyword>
<comment type="caution">
    <text evidence="3">The sequence shown here is derived from an EMBL/GenBank/DDBJ whole genome shotgun (WGS) entry which is preliminary data.</text>
</comment>
<dbReference type="InterPro" id="IPR016181">
    <property type="entry name" value="Acyl_CoA_acyltransferase"/>
</dbReference>
<evidence type="ECO:0000313" key="4">
    <source>
        <dbReference type="EMBL" id="PWI75508.1"/>
    </source>
</evidence>
<gene>
    <name evidence="4" type="ORF">PCL_06166</name>
    <name evidence="2" type="ORF">Purlil1_4182</name>
    <name evidence="3" type="ORF">VFPFJ_09187</name>
</gene>
<keyword evidence="3" id="KW-0808">Transferase</keyword>
<reference evidence="4 6" key="2">
    <citation type="journal article" date="2016" name="Front. Microbiol.">
        <title>Genome and transcriptome sequences reveal the specific parasitism of the nematophagous Purpureocillium lilacinum 36-1.</title>
        <authorList>
            <person name="Xie J."/>
            <person name="Li S."/>
            <person name="Mo C."/>
            <person name="Xiao X."/>
            <person name="Peng D."/>
            <person name="Wang G."/>
            <person name="Xiao Y."/>
        </authorList>
    </citation>
    <scope>NUCLEOTIDE SEQUENCE [LARGE SCALE GENOMIC DNA]</scope>
    <source>
        <strain evidence="4 6">36-1</strain>
    </source>
</reference>
<dbReference type="SUPFAM" id="SSF55729">
    <property type="entry name" value="Acyl-CoA N-acyltransferases (Nat)"/>
    <property type="match status" value="1"/>
</dbReference>
<dbReference type="KEGG" id="plj:28891309"/>
<dbReference type="GO" id="GO:0016747">
    <property type="term" value="F:acyltransferase activity, transferring groups other than amino-acyl groups"/>
    <property type="evidence" value="ECO:0007669"/>
    <property type="project" value="InterPro"/>
</dbReference>
<dbReference type="GeneID" id="28891309"/>
<feature type="domain" description="N-acetyltransferase" evidence="1">
    <location>
        <begin position="4"/>
        <end position="208"/>
    </location>
</feature>
<dbReference type="EMBL" id="JAWRVI010000011">
    <property type="protein sequence ID" value="KAK4091752.1"/>
    <property type="molecule type" value="Genomic_DNA"/>
</dbReference>
<dbReference type="Proteomes" id="UP001287286">
    <property type="component" value="Unassembled WGS sequence"/>
</dbReference>
<dbReference type="OMA" id="FEVMHIM"/>